<comment type="caution">
    <text evidence="1">The sequence shown here is derived from an EMBL/GenBank/DDBJ whole genome shotgun (WGS) entry which is preliminary data.</text>
</comment>
<dbReference type="InterPro" id="IPR038081">
    <property type="entry name" value="CalX-like_sf"/>
</dbReference>
<dbReference type="EMBL" id="VDFG01001064">
    <property type="protein sequence ID" value="MBA4466896.1"/>
    <property type="molecule type" value="Genomic_DNA"/>
</dbReference>
<feature type="non-terminal residue" evidence="1">
    <location>
        <position position="206"/>
    </location>
</feature>
<name>A0A838WMU0_9CYAN</name>
<evidence type="ECO:0000313" key="2">
    <source>
        <dbReference type="Proteomes" id="UP000538075"/>
    </source>
</evidence>
<gene>
    <name evidence="1" type="ORF">FHK98_16350</name>
</gene>
<sequence>IIIGVEPIDDDVAENTESVTIELVQKTTQLSQPTNDRLNANTNLAGLDYYVNPNQKSATVTITDNEPTLELVRVRNAKEYGEIFGDQDSYSIGYIELKADKPITNALGIWVKYTINLDKNVVQWVDYLNSQYRKVSFQNDTQKNGIIIPRIEELNTTDNQVVDASNIRIYFVALPDAIKENTENITVNIQPYHFDTDTTDNKNISN</sequence>
<evidence type="ECO:0000313" key="1">
    <source>
        <dbReference type="EMBL" id="MBA4466896.1"/>
    </source>
</evidence>
<protein>
    <submittedName>
        <fullName evidence="1">Uncharacterized protein</fullName>
    </submittedName>
</protein>
<proteinExistence type="predicted"/>
<accession>A0A838WMU0</accession>
<dbReference type="SUPFAM" id="SSF141072">
    <property type="entry name" value="CalX-like"/>
    <property type="match status" value="1"/>
</dbReference>
<feature type="non-terminal residue" evidence="1">
    <location>
        <position position="1"/>
    </location>
</feature>
<organism evidence="1 2">
    <name type="scientific">Cylindrospermopsis raciborskii CS-506_A</name>
    <dbReference type="NCBI Taxonomy" id="2585140"/>
    <lineage>
        <taxon>Bacteria</taxon>
        <taxon>Bacillati</taxon>
        <taxon>Cyanobacteriota</taxon>
        <taxon>Cyanophyceae</taxon>
        <taxon>Nostocales</taxon>
        <taxon>Aphanizomenonaceae</taxon>
        <taxon>Cylindrospermopsis</taxon>
    </lineage>
</organism>
<dbReference type="Proteomes" id="UP000538075">
    <property type="component" value="Unassembled WGS sequence"/>
</dbReference>
<dbReference type="AlphaFoldDB" id="A0A838WMU0"/>
<reference evidence="1 2" key="1">
    <citation type="journal article" date="2020" name="J. Appl. Phycol.">
        <title>Morphological changes and genome evolution in Raphidiopsis raciborskii CS-506 after 23 years in culture.</title>
        <authorList>
            <person name="Willis A."/>
            <person name="Bent S.J."/>
            <person name="Jameson I.D."/>
        </authorList>
    </citation>
    <scope>NUCLEOTIDE SEQUENCE [LARGE SCALE GENOMIC DNA]</scope>
    <source>
        <strain evidence="1 2">CS-506_A</strain>
    </source>
</reference>